<reference evidence="1 2" key="1">
    <citation type="journal article" date="2024" name="Nat. Commun.">
        <title>Phylogenomics reveals the evolutionary origins of lichenization in chlorophyte algae.</title>
        <authorList>
            <person name="Puginier C."/>
            <person name="Libourel C."/>
            <person name="Otte J."/>
            <person name="Skaloud P."/>
            <person name="Haon M."/>
            <person name="Grisel S."/>
            <person name="Petersen M."/>
            <person name="Berrin J.G."/>
            <person name="Delaux P.M."/>
            <person name="Dal Grande F."/>
            <person name="Keller J."/>
        </authorList>
    </citation>
    <scope>NUCLEOTIDE SEQUENCE [LARGE SCALE GENOMIC DNA]</scope>
    <source>
        <strain evidence="1 2">SAG 245.80</strain>
    </source>
</reference>
<protein>
    <submittedName>
        <fullName evidence="1">Uncharacterized protein</fullName>
    </submittedName>
</protein>
<dbReference type="AlphaFoldDB" id="A0AAW1R229"/>
<evidence type="ECO:0000313" key="2">
    <source>
        <dbReference type="Proteomes" id="UP001445335"/>
    </source>
</evidence>
<comment type="caution">
    <text evidence="1">The sequence shown here is derived from an EMBL/GenBank/DDBJ whole genome shotgun (WGS) entry which is preliminary data.</text>
</comment>
<dbReference type="Proteomes" id="UP001445335">
    <property type="component" value="Unassembled WGS sequence"/>
</dbReference>
<proteinExistence type="predicted"/>
<dbReference type="PANTHER" id="PTHR36383">
    <property type="entry name" value="OS09G0529350 PROTEIN"/>
    <property type="match status" value="1"/>
</dbReference>
<keyword evidence="2" id="KW-1185">Reference proteome</keyword>
<evidence type="ECO:0000313" key="1">
    <source>
        <dbReference type="EMBL" id="KAK9827664.1"/>
    </source>
</evidence>
<dbReference type="EMBL" id="JALJOU010000056">
    <property type="protein sequence ID" value="KAK9827664.1"/>
    <property type="molecule type" value="Genomic_DNA"/>
</dbReference>
<accession>A0AAW1R229</accession>
<name>A0AAW1R229_9CHLO</name>
<gene>
    <name evidence="1" type="ORF">WJX81_005080</name>
</gene>
<dbReference type="PANTHER" id="PTHR36383:SF1">
    <property type="entry name" value="PROTEIN, PUTATIVE-RELATED"/>
    <property type="match status" value="1"/>
</dbReference>
<sequence>MGPPPAPRRGPRRLFGLRQGRLVPAVEPWFTSREGLKRQAERIAPAELWTLLLGFGLAILAQRGADWLQAGRERRRRRQQLREAAAAEAAASMSAQRSRFHRALGADVGLEAAEHGEEVDIGPGLRYDSGVAAAVAAGRGGGGSAGAGGLEPWEGYMASPALDEDAQREWRAFVEKSKAAAVSLDQWWDVDDVVDAPAPQAADPLWKITEDLLARDPESQKRLERINDAAALVASLQARQLEIDRQIAEAQLSERDNWLLEKEQAQRAAERGAEADTLAAAAAVKAAEVEVLLARAAADAASAELAQTEALAAERAQSGRAGTAAALGGAAGSLPLVVAAGDDVVTAALALGTVAVSCALFGVVYRYAVRGEASDLQLKAGVVAAFGLVRGLAQAELLLAGAPGGLSVDVAARGALAAGESMLAFGFAAVALEAALQRGLVLPFGATSQEE</sequence>
<organism evidence="1 2">
    <name type="scientific">Elliptochloris bilobata</name>
    <dbReference type="NCBI Taxonomy" id="381761"/>
    <lineage>
        <taxon>Eukaryota</taxon>
        <taxon>Viridiplantae</taxon>
        <taxon>Chlorophyta</taxon>
        <taxon>core chlorophytes</taxon>
        <taxon>Trebouxiophyceae</taxon>
        <taxon>Trebouxiophyceae incertae sedis</taxon>
        <taxon>Elliptochloris clade</taxon>
        <taxon>Elliptochloris</taxon>
    </lineage>
</organism>